<keyword evidence="1" id="KW-0732">Signal</keyword>
<name>A0ABS1KM02_9BACT</name>
<comment type="caution">
    <text evidence="2">The sequence shown here is derived from an EMBL/GenBank/DDBJ whole genome shotgun (WGS) entry which is preliminary data.</text>
</comment>
<gene>
    <name evidence="2" type="ORF">JI741_03570</name>
</gene>
<protein>
    <submittedName>
        <fullName evidence="2">Porin</fullName>
    </submittedName>
</protein>
<sequence length="389" mass="42151">MKFQNLRLLFTVAFLGSVFAVSAQDSTKTFTLSGSIDTYYRTSFKTKNPFAESYSGGLTPYASSTSFADLKGFSLGMVNLVAAYQGEKAGFVADVVFGPRGKAAVFGTKSGQAIINQMYAYLKLGKSVTLNLGQFNTFLGYEVISPTINFNYSTSYLFSWGPFNHTGLRADFDFGNGFIGKLAVMNPTDIVEFNPVNTYTLGLQLGKTSDAGGIWFNFLYGDQDGKLKVEEFPGADGDLTSAGKLFQADLTTGWNLSDAFYLGFNTSYQTTASGERFVTPTQIQDIGGDGSSFFGVAIYPKVTLSESFALGLRAEQFMVKNGHLGIFGLDDNGDGSVTEVTLSGNYKVGGLTLIPEFRIDKTSEDSFFDKNGDPKTLMSSFTMAAVYKF</sequence>
<dbReference type="SUPFAM" id="SSF56935">
    <property type="entry name" value="Porins"/>
    <property type="match status" value="1"/>
</dbReference>
<dbReference type="Pfam" id="PF07642">
    <property type="entry name" value="BBP2"/>
    <property type="match status" value="1"/>
</dbReference>
<evidence type="ECO:0000256" key="1">
    <source>
        <dbReference type="SAM" id="SignalP"/>
    </source>
</evidence>
<reference evidence="2 3" key="1">
    <citation type="submission" date="2021-01" db="EMBL/GenBank/DDBJ databases">
        <title>Chryseolinea sp. Jin1 Genome sequencing and assembly.</title>
        <authorList>
            <person name="Kim I."/>
        </authorList>
    </citation>
    <scope>NUCLEOTIDE SEQUENCE [LARGE SCALE GENOMIC DNA]</scope>
    <source>
        <strain evidence="2 3">Jin1</strain>
    </source>
</reference>
<dbReference type="RefSeq" id="WP_202007437.1">
    <property type="nucleotide sequence ID" value="NZ_JAERRB010000001.1"/>
</dbReference>
<feature type="signal peptide" evidence="1">
    <location>
        <begin position="1"/>
        <end position="23"/>
    </location>
</feature>
<feature type="chain" id="PRO_5046109613" evidence="1">
    <location>
        <begin position="24"/>
        <end position="389"/>
    </location>
</feature>
<proteinExistence type="predicted"/>
<dbReference type="InterPro" id="IPR011486">
    <property type="entry name" value="BBP2"/>
</dbReference>
<evidence type="ECO:0000313" key="3">
    <source>
        <dbReference type="Proteomes" id="UP000613030"/>
    </source>
</evidence>
<organism evidence="2 3">
    <name type="scientific">Chryseolinea lacunae</name>
    <dbReference type="NCBI Taxonomy" id="2801331"/>
    <lineage>
        <taxon>Bacteria</taxon>
        <taxon>Pseudomonadati</taxon>
        <taxon>Bacteroidota</taxon>
        <taxon>Cytophagia</taxon>
        <taxon>Cytophagales</taxon>
        <taxon>Fulvivirgaceae</taxon>
        <taxon>Chryseolinea</taxon>
    </lineage>
</organism>
<evidence type="ECO:0000313" key="2">
    <source>
        <dbReference type="EMBL" id="MBL0740277.1"/>
    </source>
</evidence>
<dbReference type="EMBL" id="JAERRB010000001">
    <property type="protein sequence ID" value="MBL0740277.1"/>
    <property type="molecule type" value="Genomic_DNA"/>
</dbReference>
<accession>A0ABS1KM02</accession>
<dbReference type="Proteomes" id="UP000613030">
    <property type="component" value="Unassembled WGS sequence"/>
</dbReference>
<keyword evidence="3" id="KW-1185">Reference proteome</keyword>